<evidence type="ECO:0000256" key="6">
    <source>
        <dbReference type="SAM" id="Phobius"/>
    </source>
</evidence>
<keyword evidence="4 6" id="KW-1133">Transmembrane helix</keyword>
<organism evidence="7 8">
    <name type="scientific">Flavobacterium soyae</name>
    <dbReference type="NCBI Taxonomy" id="2903098"/>
    <lineage>
        <taxon>Bacteria</taxon>
        <taxon>Pseudomonadati</taxon>
        <taxon>Bacteroidota</taxon>
        <taxon>Flavobacteriia</taxon>
        <taxon>Flavobacteriales</taxon>
        <taxon>Flavobacteriaceae</taxon>
        <taxon>Flavobacterium</taxon>
    </lineage>
</organism>
<proteinExistence type="predicted"/>
<dbReference type="EMBL" id="CP150845">
    <property type="protein sequence ID" value="WYZ21569.1"/>
    <property type="molecule type" value="Genomic_DNA"/>
</dbReference>
<dbReference type="InterPro" id="IPR050833">
    <property type="entry name" value="Poly_Biosynth_Transport"/>
</dbReference>
<feature type="transmembrane region" description="Helical" evidence="6">
    <location>
        <begin position="34"/>
        <end position="53"/>
    </location>
</feature>
<feature type="transmembrane region" description="Helical" evidence="6">
    <location>
        <begin position="206"/>
        <end position="224"/>
    </location>
</feature>
<gene>
    <name evidence="7" type="ORF">AABD74_08895</name>
</gene>
<evidence type="ECO:0000256" key="2">
    <source>
        <dbReference type="ARBA" id="ARBA00022475"/>
    </source>
</evidence>
<name>A0ABZ2UMM1_9FLAO</name>
<feature type="transmembrane region" description="Helical" evidence="6">
    <location>
        <begin position="244"/>
        <end position="264"/>
    </location>
</feature>
<sequence>MKHTLIYTFLGILPPIISFVLLPVFLKYLTTNEYAILSISNAFFAVFSIILNLKVDQAFRHIYFFEPDNMSKQLVLFRSLFNFQIIIFCFWTLVMYLCGDLFFHLAFKNNFSFFPYTFIMMLSLFVSMLNGFYFLYLQNKFEAKKYSLYFIVNILLTPTLQLLCIKIFKLGFLWFLFSSLCANLIMLLLIIFNNRQLFKIEFSKPVIKEALLFSLPFIPFLILYNLENQLDRFFIEKFLTLEDLVRYSVLLSISSTIFILFNSLDNAIRPELFSILSKKTDGFELLIQEKMDFYLLVGLMVLSFLSAFGINIHWFLNHPKYNGISLYFPIVALAFLPLILLRFLGLILMYENKIKKINYFAAGKIVLMAILFYFLIPLLKINGALMTIGISNLLNVCVFYKIIQAKILPGRKIYFYVSLFVLLNSVILFLDKSTLAPTIAIFQFGLFVLIFLMKYQKELRKQWQPYKNNLT</sequence>
<keyword evidence="8" id="KW-1185">Reference proteome</keyword>
<feature type="transmembrane region" description="Helical" evidence="6">
    <location>
        <begin position="436"/>
        <end position="453"/>
    </location>
</feature>
<evidence type="ECO:0000256" key="5">
    <source>
        <dbReference type="ARBA" id="ARBA00023136"/>
    </source>
</evidence>
<feature type="transmembrane region" description="Helical" evidence="6">
    <location>
        <begin position="413"/>
        <end position="430"/>
    </location>
</feature>
<keyword evidence="3 6" id="KW-0812">Transmembrane</keyword>
<dbReference type="RefSeq" id="WP_406845282.1">
    <property type="nucleotide sequence ID" value="NZ_CP150845.1"/>
</dbReference>
<dbReference type="Proteomes" id="UP001623852">
    <property type="component" value="Chromosome"/>
</dbReference>
<feature type="transmembrane region" description="Helical" evidence="6">
    <location>
        <begin position="74"/>
        <end position="93"/>
    </location>
</feature>
<feature type="transmembrane region" description="Helical" evidence="6">
    <location>
        <begin position="7"/>
        <end position="28"/>
    </location>
</feature>
<reference evidence="7 8" key="1">
    <citation type="submission" date="2024-03" db="EMBL/GenBank/DDBJ databases">
        <title>Flavobacterium soyae.</title>
        <authorList>
            <person name="Zheng W."/>
        </authorList>
    </citation>
    <scope>NUCLEOTIDE SEQUENCE [LARGE SCALE GENOMIC DNA]</scope>
    <source>
        <strain evidence="7 8">55</strain>
    </source>
</reference>
<comment type="subcellular location">
    <subcellularLocation>
        <location evidence="1">Cell membrane</location>
        <topology evidence="1">Multi-pass membrane protein</topology>
    </subcellularLocation>
</comment>
<feature type="transmembrane region" description="Helical" evidence="6">
    <location>
        <begin position="113"/>
        <end position="136"/>
    </location>
</feature>
<keyword evidence="5 6" id="KW-0472">Membrane</keyword>
<evidence type="ECO:0000256" key="1">
    <source>
        <dbReference type="ARBA" id="ARBA00004651"/>
    </source>
</evidence>
<feature type="transmembrane region" description="Helical" evidence="6">
    <location>
        <begin position="148"/>
        <end position="168"/>
    </location>
</feature>
<keyword evidence="2" id="KW-1003">Cell membrane</keyword>
<dbReference type="Pfam" id="PF13440">
    <property type="entry name" value="Polysacc_synt_3"/>
    <property type="match status" value="1"/>
</dbReference>
<dbReference type="PANTHER" id="PTHR30250">
    <property type="entry name" value="PST FAMILY PREDICTED COLANIC ACID TRANSPORTER"/>
    <property type="match status" value="1"/>
</dbReference>
<feature type="transmembrane region" description="Helical" evidence="6">
    <location>
        <begin position="357"/>
        <end position="376"/>
    </location>
</feature>
<protein>
    <submittedName>
        <fullName evidence="7">Oligosaccharide flippase family protein</fullName>
    </submittedName>
</protein>
<feature type="transmembrane region" description="Helical" evidence="6">
    <location>
        <begin position="293"/>
        <end position="314"/>
    </location>
</feature>
<feature type="transmembrane region" description="Helical" evidence="6">
    <location>
        <begin position="326"/>
        <end position="350"/>
    </location>
</feature>
<evidence type="ECO:0000313" key="8">
    <source>
        <dbReference type="Proteomes" id="UP001623852"/>
    </source>
</evidence>
<feature type="transmembrane region" description="Helical" evidence="6">
    <location>
        <begin position="382"/>
        <end position="401"/>
    </location>
</feature>
<evidence type="ECO:0000256" key="3">
    <source>
        <dbReference type="ARBA" id="ARBA00022692"/>
    </source>
</evidence>
<accession>A0ABZ2UMM1</accession>
<dbReference type="PANTHER" id="PTHR30250:SF11">
    <property type="entry name" value="O-ANTIGEN TRANSPORTER-RELATED"/>
    <property type="match status" value="1"/>
</dbReference>
<evidence type="ECO:0000313" key="7">
    <source>
        <dbReference type="EMBL" id="WYZ21569.1"/>
    </source>
</evidence>
<feature type="transmembrane region" description="Helical" evidence="6">
    <location>
        <begin position="174"/>
        <end position="194"/>
    </location>
</feature>
<evidence type="ECO:0000256" key="4">
    <source>
        <dbReference type="ARBA" id="ARBA00022989"/>
    </source>
</evidence>